<dbReference type="EMBL" id="MU167221">
    <property type="protein sequence ID" value="KAG0150219.1"/>
    <property type="molecule type" value="Genomic_DNA"/>
</dbReference>
<gene>
    <name evidence="2" type="ORF">CROQUDRAFT_652640</name>
</gene>
<feature type="signal peptide" evidence="1">
    <location>
        <begin position="1"/>
        <end position="24"/>
    </location>
</feature>
<feature type="chain" id="PRO_5040335709" evidence="1">
    <location>
        <begin position="25"/>
        <end position="80"/>
    </location>
</feature>
<organism evidence="2 3">
    <name type="scientific">Cronartium quercuum f. sp. fusiforme G11</name>
    <dbReference type="NCBI Taxonomy" id="708437"/>
    <lineage>
        <taxon>Eukaryota</taxon>
        <taxon>Fungi</taxon>
        <taxon>Dikarya</taxon>
        <taxon>Basidiomycota</taxon>
        <taxon>Pucciniomycotina</taxon>
        <taxon>Pucciniomycetes</taxon>
        <taxon>Pucciniales</taxon>
        <taxon>Coleosporiaceae</taxon>
        <taxon>Cronartium</taxon>
    </lineage>
</organism>
<proteinExistence type="predicted"/>
<accession>A0A9P6TFR1</accession>
<comment type="caution">
    <text evidence="2">The sequence shown here is derived from an EMBL/GenBank/DDBJ whole genome shotgun (WGS) entry which is preliminary data.</text>
</comment>
<sequence length="80" mass="9149">MQATLNSIYFYVALLLGILQLINAQLQKTRSNVSEDIHEEAIGMIVDRIYHDESYNRSSKIGFERRKVRQILGDMSGSMA</sequence>
<protein>
    <submittedName>
        <fullName evidence="2">Uncharacterized protein</fullName>
    </submittedName>
</protein>
<dbReference type="Proteomes" id="UP000886653">
    <property type="component" value="Unassembled WGS sequence"/>
</dbReference>
<name>A0A9P6TFR1_9BASI</name>
<evidence type="ECO:0000313" key="3">
    <source>
        <dbReference type="Proteomes" id="UP000886653"/>
    </source>
</evidence>
<keyword evidence="1" id="KW-0732">Signal</keyword>
<evidence type="ECO:0000256" key="1">
    <source>
        <dbReference type="SAM" id="SignalP"/>
    </source>
</evidence>
<evidence type="ECO:0000313" key="2">
    <source>
        <dbReference type="EMBL" id="KAG0150219.1"/>
    </source>
</evidence>
<keyword evidence="3" id="KW-1185">Reference proteome</keyword>
<dbReference type="AlphaFoldDB" id="A0A9P6TFR1"/>
<reference evidence="2" key="1">
    <citation type="submission" date="2013-11" db="EMBL/GenBank/DDBJ databases">
        <title>Genome sequence of the fusiform rust pathogen reveals effectors for host alternation and coevolution with pine.</title>
        <authorList>
            <consortium name="DOE Joint Genome Institute"/>
            <person name="Smith K."/>
            <person name="Pendleton A."/>
            <person name="Kubisiak T."/>
            <person name="Anderson C."/>
            <person name="Salamov A."/>
            <person name="Aerts A."/>
            <person name="Riley R."/>
            <person name="Clum A."/>
            <person name="Lindquist E."/>
            <person name="Ence D."/>
            <person name="Campbell M."/>
            <person name="Kronenberg Z."/>
            <person name="Feau N."/>
            <person name="Dhillon B."/>
            <person name="Hamelin R."/>
            <person name="Burleigh J."/>
            <person name="Smith J."/>
            <person name="Yandell M."/>
            <person name="Nelson C."/>
            <person name="Grigoriev I."/>
            <person name="Davis J."/>
        </authorList>
    </citation>
    <scope>NUCLEOTIDE SEQUENCE</scope>
    <source>
        <strain evidence="2">G11</strain>
    </source>
</reference>